<dbReference type="RefSeq" id="WP_209970770.1">
    <property type="nucleotide sequence ID" value="NZ_JAGGLB010000003.1"/>
</dbReference>
<dbReference type="SUPFAM" id="SSF53850">
    <property type="entry name" value="Periplasmic binding protein-like II"/>
    <property type="match status" value="1"/>
</dbReference>
<feature type="region of interest" description="Disordered" evidence="2">
    <location>
        <begin position="30"/>
        <end position="50"/>
    </location>
</feature>
<evidence type="ECO:0000313" key="4">
    <source>
        <dbReference type="EMBL" id="MBP1990009.1"/>
    </source>
</evidence>
<keyword evidence="1 3" id="KW-0732">Signal</keyword>
<dbReference type="PROSITE" id="PS51257">
    <property type="entry name" value="PROKAR_LIPOPROTEIN"/>
    <property type="match status" value="1"/>
</dbReference>
<feature type="signal peptide" evidence="3">
    <location>
        <begin position="1"/>
        <end position="27"/>
    </location>
</feature>
<dbReference type="PANTHER" id="PTHR30006">
    <property type="entry name" value="THIAMINE-BINDING PERIPLASMIC PROTEIN-RELATED"/>
    <property type="match status" value="1"/>
</dbReference>
<name>A0ABS4IR12_9BACL</name>
<dbReference type="EMBL" id="JAGGLB010000003">
    <property type="protein sequence ID" value="MBP1990009.1"/>
    <property type="molecule type" value="Genomic_DNA"/>
</dbReference>
<reference evidence="4 5" key="1">
    <citation type="submission" date="2021-03" db="EMBL/GenBank/DDBJ databases">
        <title>Genomic Encyclopedia of Type Strains, Phase IV (KMG-IV): sequencing the most valuable type-strain genomes for metagenomic binning, comparative biology and taxonomic classification.</title>
        <authorList>
            <person name="Goeker M."/>
        </authorList>
    </citation>
    <scope>NUCLEOTIDE SEQUENCE [LARGE SCALE GENOMIC DNA]</scope>
    <source>
        <strain evidence="4 5">DSM 26048</strain>
    </source>
</reference>
<keyword evidence="5" id="KW-1185">Reference proteome</keyword>
<dbReference type="Proteomes" id="UP001519287">
    <property type="component" value="Unassembled WGS sequence"/>
</dbReference>
<evidence type="ECO:0000256" key="1">
    <source>
        <dbReference type="ARBA" id="ARBA00022729"/>
    </source>
</evidence>
<sequence>MLVKKSWMKISTATVLAGLLIITGCGGTTTKTPETTTTTTTKPTDNNNTGAPKKLIVTSFGGDYETAQKEYLIKPFEKEFNAKVEVVTLYSADALVRMRAEKNAPTLDVVQFSGGQEVQAAKEGLILKADEKILSNQKELYETAVSKSGYGPSIAFDALGIIYNDEKITTAPTSWNDLWKPEYKGHVGLVDLSNTFGLQFAVMNAKLAGGDETNMTPGFEKIKTLLPNVAAIVASTPDVGNLFAQEEAWIAAYDSGYAFNFRKKGQPIKFVVPKEGAMATFINAQVVTGSKNADLAQEFINYALRPEVQQAFAEQTGFAPSNKNVKLSEDLAAVMPYGEEAVNSLVPLNWEVVSTSRNAWTEQWNKLISK</sequence>
<feature type="chain" id="PRO_5045992597" evidence="3">
    <location>
        <begin position="28"/>
        <end position="370"/>
    </location>
</feature>
<evidence type="ECO:0000256" key="2">
    <source>
        <dbReference type="SAM" id="MobiDB-lite"/>
    </source>
</evidence>
<dbReference type="Pfam" id="PF13416">
    <property type="entry name" value="SBP_bac_8"/>
    <property type="match status" value="1"/>
</dbReference>
<accession>A0ABS4IR12</accession>
<evidence type="ECO:0000313" key="5">
    <source>
        <dbReference type="Proteomes" id="UP001519287"/>
    </source>
</evidence>
<comment type="caution">
    <text evidence="4">The sequence shown here is derived from an EMBL/GenBank/DDBJ whole genome shotgun (WGS) entry which is preliminary data.</text>
</comment>
<organism evidence="4 5">
    <name type="scientific">Paenibacillus eucommiae</name>
    <dbReference type="NCBI Taxonomy" id="1355755"/>
    <lineage>
        <taxon>Bacteria</taxon>
        <taxon>Bacillati</taxon>
        <taxon>Bacillota</taxon>
        <taxon>Bacilli</taxon>
        <taxon>Bacillales</taxon>
        <taxon>Paenibacillaceae</taxon>
        <taxon>Paenibacillus</taxon>
    </lineage>
</organism>
<dbReference type="PANTHER" id="PTHR30006:SF2">
    <property type="entry name" value="ABC TRANSPORTER SUBSTRATE-BINDING PROTEIN"/>
    <property type="match status" value="1"/>
</dbReference>
<dbReference type="Gene3D" id="3.40.190.10">
    <property type="entry name" value="Periplasmic binding protein-like II"/>
    <property type="match status" value="2"/>
</dbReference>
<evidence type="ECO:0000256" key="3">
    <source>
        <dbReference type="SAM" id="SignalP"/>
    </source>
</evidence>
<feature type="compositionally biased region" description="Low complexity" evidence="2">
    <location>
        <begin position="30"/>
        <end position="44"/>
    </location>
</feature>
<protein>
    <submittedName>
        <fullName evidence="4">Spermidine/putrescine transport system substrate-binding protein</fullName>
    </submittedName>
</protein>
<proteinExistence type="predicted"/>
<gene>
    <name evidence="4" type="ORF">J2Z66_001607</name>
</gene>
<dbReference type="InterPro" id="IPR006059">
    <property type="entry name" value="SBP"/>
</dbReference>
<dbReference type="CDD" id="cd13589">
    <property type="entry name" value="PBP2_polyamine_RpCGA009"/>
    <property type="match status" value="1"/>
</dbReference>